<feature type="transmembrane region" description="Helical" evidence="2">
    <location>
        <begin position="227"/>
        <end position="246"/>
    </location>
</feature>
<accession>A0A4S8M2B3</accession>
<gene>
    <name evidence="4" type="ORF">K435DRAFT_839124</name>
</gene>
<keyword evidence="2" id="KW-0812">Transmembrane</keyword>
<evidence type="ECO:0000259" key="3">
    <source>
        <dbReference type="Pfam" id="PF20152"/>
    </source>
</evidence>
<protein>
    <recommendedName>
        <fullName evidence="3">DUF6534 domain-containing protein</fullName>
    </recommendedName>
</protein>
<sequence length="379" mass="42198">MTGPSMNMDNTMGVAFIGVVIASFLLGIAWLQTFFYFTTYTNDPKHLRYAVLLAMFFDTAHQGLITHTMYTYLVTNYGNQAFLGECVWSLLAEVLFNGFSGFIVQCFLASRVWSLSKNIYLTVMVMSLIVAEFGCVVAFSIIGLVKIRTFQDLKQLQGLSISVNALAAIGDVLIAASLIALLHRSKTGFKRSDTMIDRLMLFAVHTGAVTTAFAIASLVSINVAPNTFIYIFFFFCMGRLYTNSLLATLNARQAIRNAGDNVLTTSNLSFTKLFGKNNMTGSVDDKTRQTNISIKIDTTKEFISDGSIHDKSHCDFASPDSSPTRTLNKRDVDGGSSMMDDRSHFEEDYEMGVRRQRSNGWKTIVLIMSLLLVYVFLFL</sequence>
<feature type="transmembrane region" description="Helical" evidence="2">
    <location>
        <begin position="49"/>
        <end position="70"/>
    </location>
</feature>
<feature type="transmembrane region" description="Helical" evidence="2">
    <location>
        <begin position="12"/>
        <end position="37"/>
    </location>
</feature>
<feature type="transmembrane region" description="Helical" evidence="2">
    <location>
        <begin position="90"/>
        <end position="108"/>
    </location>
</feature>
<feature type="transmembrane region" description="Helical" evidence="2">
    <location>
        <begin position="120"/>
        <end position="145"/>
    </location>
</feature>
<evidence type="ECO:0000256" key="2">
    <source>
        <dbReference type="SAM" id="Phobius"/>
    </source>
</evidence>
<keyword evidence="5" id="KW-1185">Reference proteome</keyword>
<keyword evidence="2" id="KW-1133">Transmembrane helix</keyword>
<feature type="region of interest" description="Disordered" evidence="1">
    <location>
        <begin position="317"/>
        <end position="339"/>
    </location>
</feature>
<dbReference type="OrthoDB" id="3263055at2759"/>
<keyword evidence="2" id="KW-0472">Membrane</keyword>
<feature type="transmembrane region" description="Helical" evidence="2">
    <location>
        <begin position="360"/>
        <end position="378"/>
    </location>
</feature>
<evidence type="ECO:0000313" key="5">
    <source>
        <dbReference type="Proteomes" id="UP000297245"/>
    </source>
</evidence>
<evidence type="ECO:0000256" key="1">
    <source>
        <dbReference type="SAM" id="MobiDB-lite"/>
    </source>
</evidence>
<dbReference type="AlphaFoldDB" id="A0A4S8M2B3"/>
<dbReference type="InterPro" id="IPR045339">
    <property type="entry name" value="DUF6534"/>
</dbReference>
<feature type="transmembrane region" description="Helical" evidence="2">
    <location>
        <begin position="202"/>
        <end position="221"/>
    </location>
</feature>
<feature type="domain" description="DUF6534" evidence="3">
    <location>
        <begin position="167"/>
        <end position="253"/>
    </location>
</feature>
<dbReference type="Pfam" id="PF20152">
    <property type="entry name" value="DUF6534"/>
    <property type="match status" value="1"/>
</dbReference>
<reference evidence="4 5" key="1">
    <citation type="journal article" date="2019" name="Nat. Ecol. Evol.">
        <title>Megaphylogeny resolves global patterns of mushroom evolution.</title>
        <authorList>
            <person name="Varga T."/>
            <person name="Krizsan K."/>
            <person name="Foldi C."/>
            <person name="Dima B."/>
            <person name="Sanchez-Garcia M."/>
            <person name="Sanchez-Ramirez S."/>
            <person name="Szollosi G.J."/>
            <person name="Szarkandi J.G."/>
            <person name="Papp V."/>
            <person name="Albert L."/>
            <person name="Andreopoulos W."/>
            <person name="Angelini C."/>
            <person name="Antonin V."/>
            <person name="Barry K.W."/>
            <person name="Bougher N.L."/>
            <person name="Buchanan P."/>
            <person name="Buyck B."/>
            <person name="Bense V."/>
            <person name="Catcheside P."/>
            <person name="Chovatia M."/>
            <person name="Cooper J."/>
            <person name="Damon W."/>
            <person name="Desjardin D."/>
            <person name="Finy P."/>
            <person name="Geml J."/>
            <person name="Haridas S."/>
            <person name="Hughes K."/>
            <person name="Justo A."/>
            <person name="Karasinski D."/>
            <person name="Kautmanova I."/>
            <person name="Kiss B."/>
            <person name="Kocsube S."/>
            <person name="Kotiranta H."/>
            <person name="LaButti K.M."/>
            <person name="Lechner B.E."/>
            <person name="Liimatainen K."/>
            <person name="Lipzen A."/>
            <person name="Lukacs Z."/>
            <person name="Mihaltcheva S."/>
            <person name="Morgado L.N."/>
            <person name="Niskanen T."/>
            <person name="Noordeloos M.E."/>
            <person name="Ohm R.A."/>
            <person name="Ortiz-Santana B."/>
            <person name="Ovrebo C."/>
            <person name="Racz N."/>
            <person name="Riley R."/>
            <person name="Savchenko A."/>
            <person name="Shiryaev A."/>
            <person name="Soop K."/>
            <person name="Spirin V."/>
            <person name="Szebenyi C."/>
            <person name="Tomsovsky M."/>
            <person name="Tulloss R.E."/>
            <person name="Uehling J."/>
            <person name="Grigoriev I.V."/>
            <person name="Vagvolgyi C."/>
            <person name="Papp T."/>
            <person name="Martin F.M."/>
            <person name="Miettinen O."/>
            <person name="Hibbett D.S."/>
            <person name="Nagy L.G."/>
        </authorList>
    </citation>
    <scope>NUCLEOTIDE SEQUENCE [LARGE SCALE GENOMIC DNA]</scope>
    <source>
        <strain evidence="4 5">CBS 962.96</strain>
    </source>
</reference>
<proteinExistence type="predicted"/>
<evidence type="ECO:0000313" key="4">
    <source>
        <dbReference type="EMBL" id="THU96236.1"/>
    </source>
</evidence>
<name>A0A4S8M2B3_DENBC</name>
<dbReference type="EMBL" id="ML179181">
    <property type="protein sequence ID" value="THU96236.1"/>
    <property type="molecule type" value="Genomic_DNA"/>
</dbReference>
<organism evidence="4 5">
    <name type="scientific">Dendrothele bispora (strain CBS 962.96)</name>
    <dbReference type="NCBI Taxonomy" id="1314807"/>
    <lineage>
        <taxon>Eukaryota</taxon>
        <taxon>Fungi</taxon>
        <taxon>Dikarya</taxon>
        <taxon>Basidiomycota</taxon>
        <taxon>Agaricomycotina</taxon>
        <taxon>Agaricomycetes</taxon>
        <taxon>Agaricomycetidae</taxon>
        <taxon>Agaricales</taxon>
        <taxon>Agaricales incertae sedis</taxon>
        <taxon>Dendrothele</taxon>
    </lineage>
</organism>
<dbReference type="PANTHER" id="PTHR40465:SF1">
    <property type="entry name" value="DUF6534 DOMAIN-CONTAINING PROTEIN"/>
    <property type="match status" value="1"/>
</dbReference>
<feature type="compositionally biased region" description="Basic and acidic residues" evidence="1">
    <location>
        <begin position="328"/>
        <end position="339"/>
    </location>
</feature>
<dbReference type="PANTHER" id="PTHR40465">
    <property type="entry name" value="CHROMOSOME 1, WHOLE GENOME SHOTGUN SEQUENCE"/>
    <property type="match status" value="1"/>
</dbReference>
<dbReference type="Proteomes" id="UP000297245">
    <property type="component" value="Unassembled WGS sequence"/>
</dbReference>
<feature type="transmembrane region" description="Helical" evidence="2">
    <location>
        <begin position="165"/>
        <end position="182"/>
    </location>
</feature>